<reference evidence="2" key="2">
    <citation type="submission" date="2010-03" db="EMBL/GenBank/DDBJ databases">
        <title>The genome sequence of Coccidioides posadasii strain Silveira.</title>
        <authorList>
            <consortium name="The Broad Institute Genome Sequencing Center for Infectious Disease"/>
            <person name="Neafsey D."/>
            <person name="Orbach M."/>
            <person name="Henn M.R."/>
            <person name="Cole G.T."/>
            <person name="Galgiani J."/>
            <person name="Gardner M.J."/>
            <person name="Kirkland T.N."/>
            <person name="Taylor J.W."/>
            <person name="Young S.K."/>
            <person name="Zeng Q."/>
            <person name="Koehrsen M."/>
            <person name="Alvarado L."/>
            <person name="Berlin A."/>
            <person name="Borenstein D."/>
            <person name="Chapman S.B."/>
            <person name="Chen Z."/>
            <person name="Engels R."/>
            <person name="Freedman E."/>
            <person name="Gellesch M."/>
            <person name="Goldberg J."/>
            <person name="Griggs A."/>
            <person name="Gujja S."/>
            <person name="Heilman E."/>
            <person name="Heiman D."/>
            <person name="Howarth C."/>
            <person name="Jen D."/>
            <person name="Larson L."/>
            <person name="Mehta T."/>
            <person name="Neiman D."/>
            <person name="Park D."/>
            <person name="Pearson M."/>
            <person name="Richards J."/>
            <person name="Roberts A."/>
            <person name="Saif S."/>
            <person name="Shea T."/>
            <person name="Shenoy N."/>
            <person name="Sisk P."/>
            <person name="Stolte C."/>
            <person name="Sykes S."/>
            <person name="Walk T."/>
            <person name="White J."/>
            <person name="Yandava C."/>
            <person name="Haas B."/>
            <person name="Nusbaum C."/>
            <person name="Birren B."/>
        </authorList>
    </citation>
    <scope>NUCLEOTIDE SEQUENCE [LARGE SCALE GENOMIC DNA]</scope>
    <source>
        <strain evidence="2">RMSCC 757 / Silveira</strain>
    </source>
</reference>
<reference evidence="2" key="1">
    <citation type="journal article" date="2010" name="Genome Res.">
        <title>Population genomic sequencing of Coccidioides fungi reveals recent hybridization and transposon control.</title>
        <authorList>
            <person name="Neafsey D.E."/>
            <person name="Barker B.M."/>
            <person name="Sharpton T.J."/>
            <person name="Stajich J.E."/>
            <person name="Park D.J."/>
            <person name="Whiston E."/>
            <person name="Hung C.-Y."/>
            <person name="McMahan C."/>
            <person name="White J."/>
            <person name="Sykes S."/>
            <person name="Heiman D."/>
            <person name="Young S."/>
            <person name="Zeng Q."/>
            <person name="Abouelleil A."/>
            <person name="Aftuck L."/>
            <person name="Bessette D."/>
            <person name="Brown A."/>
            <person name="FitzGerald M."/>
            <person name="Lui A."/>
            <person name="Macdonald J.P."/>
            <person name="Priest M."/>
            <person name="Orbach M.J."/>
            <person name="Galgiani J.N."/>
            <person name="Kirkland T.N."/>
            <person name="Cole G.T."/>
            <person name="Birren B.W."/>
            <person name="Henn M.R."/>
            <person name="Taylor J.W."/>
            <person name="Rounsley S.D."/>
        </authorList>
    </citation>
    <scope>NUCLEOTIDE SEQUENCE [LARGE SCALE GENOMIC DNA]</scope>
    <source>
        <strain evidence="2">RMSCC 757 / Silveira</strain>
    </source>
</reference>
<dbReference type="Proteomes" id="UP000002497">
    <property type="component" value="Unassembled WGS sequence"/>
</dbReference>
<sequence length="72" mass="8255">MKDLEHPFLANGGHGWVRWQVCTVPTKPNYLQSCSNARTVRWLYGAFSQQVFASVTRLVQGQKKIVDQLCLF</sequence>
<evidence type="ECO:0000313" key="1">
    <source>
        <dbReference type="EMBL" id="EFW21751.1"/>
    </source>
</evidence>
<evidence type="ECO:0000313" key="2">
    <source>
        <dbReference type="Proteomes" id="UP000002497"/>
    </source>
</evidence>
<dbReference type="EMBL" id="GL636487">
    <property type="protein sequence ID" value="EFW21751.1"/>
    <property type="molecule type" value="Genomic_DNA"/>
</dbReference>
<name>E9CWS5_COCPS</name>
<organism evidence="2">
    <name type="scientific">Coccidioides posadasii (strain RMSCC 757 / Silveira)</name>
    <name type="common">Valley fever fungus</name>
    <dbReference type="NCBI Taxonomy" id="443226"/>
    <lineage>
        <taxon>Eukaryota</taxon>
        <taxon>Fungi</taxon>
        <taxon>Dikarya</taxon>
        <taxon>Ascomycota</taxon>
        <taxon>Pezizomycotina</taxon>
        <taxon>Eurotiomycetes</taxon>
        <taxon>Eurotiomycetidae</taxon>
        <taxon>Onygenales</taxon>
        <taxon>Onygenaceae</taxon>
        <taxon>Coccidioides</taxon>
    </lineage>
</organism>
<proteinExistence type="predicted"/>
<protein>
    <submittedName>
        <fullName evidence="1">Predicted protein</fullName>
    </submittedName>
</protein>
<dbReference type="HOGENOM" id="CLU_2722044_0_0_1"/>
<keyword evidence="2" id="KW-1185">Reference proteome</keyword>
<dbReference type="VEuPathDB" id="FungiDB:CPSG_01908"/>
<accession>E9CWS5</accession>
<dbReference type="AlphaFoldDB" id="E9CWS5"/>
<gene>
    <name evidence="1" type="ORF">CPSG_01908</name>
</gene>